<dbReference type="Proteomes" id="UP001447857">
    <property type="component" value="Chromosome"/>
</dbReference>
<feature type="chain" id="PRO_5047196508" evidence="2">
    <location>
        <begin position="19"/>
        <end position="484"/>
    </location>
</feature>
<dbReference type="EMBL" id="CP147988">
    <property type="protein sequence ID" value="WXK50647.1"/>
    <property type="molecule type" value="Genomic_DNA"/>
</dbReference>
<protein>
    <submittedName>
        <fullName evidence="4">Tail fiber domain-containing protein</fullName>
    </submittedName>
</protein>
<evidence type="ECO:0000313" key="4">
    <source>
        <dbReference type="EMBL" id="WXK50647.1"/>
    </source>
</evidence>
<reference evidence="4 5" key="1">
    <citation type="submission" date="2024-02" db="EMBL/GenBank/DDBJ databases">
        <title>complete genome of Flavobacterium ginsenosidimutans Str. YTB16.</title>
        <authorList>
            <person name="Wang Q."/>
        </authorList>
    </citation>
    <scope>NUCLEOTIDE SEQUENCE [LARGE SCALE GENOMIC DNA]</scope>
    <source>
        <strain evidence="4 5">YTB16</strain>
    </source>
</reference>
<feature type="signal peptide" evidence="2">
    <location>
        <begin position="1"/>
        <end position="18"/>
    </location>
</feature>
<keyword evidence="2" id="KW-0732">Signal</keyword>
<dbReference type="InterPro" id="IPR011049">
    <property type="entry name" value="Serralysin-like_metalloprot_C"/>
</dbReference>
<evidence type="ECO:0000259" key="3">
    <source>
        <dbReference type="PROSITE" id="PS51688"/>
    </source>
</evidence>
<evidence type="ECO:0000256" key="2">
    <source>
        <dbReference type="SAM" id="SignalP"/>
    </source>
</evidence>
<name>A0ABZ2QBM9_9FLAO</name>
<dbReference type="Pfam" id="PF13884">
    <property type="entry name" value="Peptidase_S74"/>
    <property type="match status" value="1"/>
</dbReference>
<evidence type="ECO:0000313" key="5">
    <source>
        <dbReference type="Proteomes" id="UP001447857"/>
    </source>
</evidence>
<dbReference type="PROSITE" id="PS51688">
    <property type="entry name" value="ICA"/>
    <property type="match status" value="1"/>
</dbReference>
<accession>A0ABZ2QBM9</accession>
<dbReference type="Gene3D" id="2.150.10.10">
    <property type="entry name" value="Serralysin-like metalloprotease, C-terminal"/>
    <property type="match status" value="1"/>
</dbReference>
<sequence length="484" mass="50730">MKKIVCLLFLIQSGLMMAQTETVVTVNGKKVQVVPNAGTADNGLTADNGKIQLGGDLTKPTTLTTTAVNTLKIAGLQTGTTTDYLLTTDVNGVVKQIANNAWSINGNRGTNYLKNGIGTLDDQNLVFLRKNEVSGMIGVSNTSFGLGSSGGMFRSDRGYNVAIGVNAAGANAENSVAVGYEALKSSLSKNNVAVGYQSLLNDKNTADNVAIGSESLKNHLTGDANTAVGSFALNNNQIGIRNTAIGASALKDLKNGNFNTVLNSALGSLQSGDFNIALGFGAGSGYGNANDNGNTPSGSLVTSNGSVFIGSSAGPLADNSNNEIVIGTNALGRGSNTVQIGNSNMTSIGGAVNWSIGSDVRLKKDIATSTYGLNFINKLRPVTYKMKTGTTALQSGFIAQEVETAANSIGYEFNGIVKPQSDSDFYSLRYSEFVVPLVKAVQEQQKLIEDQQTQINEQQKLLGAKEAKILEIENRLLKLEQKLK</sequence>
<dbReference type="InterPro" id="IPR030392">
    <property type="entry name" value="S74_ICA"/>
</dbReference>
<keyword evidence="1" id="KW-0175">Coiled coil</keyword>
<proteinExistence type="predicted"/>
<evidence type="ECO:0000256" key="1">
    <source>
        <dbReference type="SAM" id="Coils"/>
    </source>
</evidence>
<dbReference type="RefSeq" id="WP_338840826.1">
    <property type="nucleotide sequence ID" value="NZ_CP147988.1"/>
</dbReference>
<organism evidence="4 5">
    <name type="scientific">Flavobacterium ginsenosidimutans</name>
    <dbReference type="NCBI Taxonomy" id="687844"/>
    <lineage>
        <taxon>Bacteria</taxon>
        <taxon>Pseudomonadati</taxon>
        <taxon>Bacteroidota</taxon>
        <taxon>Flavobacteriia</taxon>
        <taxon>Flavobacteriales</taxon>
        <taxon>Flavobacteriaceae</taxon>
        <taxon>Flavobacterium</taxon>
    </lineage>
</organism>
<gene>
    <name evidence="4" type="ORF">V6624_03205</name>
</gene>
<keyword evidence="5" id="KW-1185">Reference proteome</keyword>
<feature type="coiled-coil region" evidence="1">
    <location>
        <begin position="441"/>
        <end position="482"/>
    </location>
</feature>
<feature type="domain" description="Peptidase S74" evidence="3">
    <location>
        <begin position="358"/>
        <end position="455"/>
    </location>
</feature>